<dbReference type="PANTHER" id="PTHR30606:SF10">
    <property type="entry name" value="PHOSPHATIDYLINOSITOL MANNOSIDE ACYLTRANSFERASE"/>
    <property type="match status" value="1"/>
</dbReference>
<dbReference type="OrthoDB" id="9801955at2"/>
<dbReference type="Proteomes" id="UP000198748">
    <property type="component" value="Unassembled WGS sequence"/>
</dbReference>
<dbReference type="EMBL" id="FNAN01000005">
    <property type="protein sequence ID" value="SDE49076.1"/>
    <property type="molecule type" value="Genomic_DNA"/>
</dbReference>
<gene>
    <name evidence="7" type="ORF">SAMN04487996_105187</name>
</gene>
<sequence length="289" mass="33969">MQALRFRLALWGWRSLSDLIFLVLFKLWPYRRHMVLLNMARCFPTRSEKEIRQMVTAYFRHLADLIVEPFMIGGVTRGSLGKLVSYENTALIDRLLREKKHIVLMASHYGSWEYLLSLPLQADCQVLAAYSPVSNKWLNNLLLKMRGRFGAVMIPKSEWYRRTLGWNANASAIFVTIADQRPPESGKYYLNFMNRKTFVQSGAARIAVHRDCAVVYLDVTKKERNAYHFRFRLITSQARELGEAGIMEHYYKALENTIERQPELWLWSHNRWKFHSRQGQKPVNALKLL</sequence>
<dbReference type="GO" id="GO:0005886">
    <property type="term" value="C:plasma membrane"/>
    <property type="evidence" value="ECO:0007669"/>
    <property type="project" value="UniProtKB-SubCell"/>
</dbReference>
<accession>A0A1G7DDM5</accession>
<comment type="subcellular location">
    <subcellularLocation>
        <location evidence="1">Cell inner membrane</location>
    </subcellularLocation>
</comment>
<name>A0A1G7DDM5_9BACT</name>
<evidence type="ECO:0000256" key="2">
    <source>
        <dbReference type="ARBA" id="ARBA00022475"/>
    </source>
</evidence>
<protein>
    <submittedName>
        <fullName evidence="7">KDO2-lipid IV(A) lauroyltransferase</fullName>
    </submittedName>
</protein>
<evidence type="ECO:0000256" key="3">
    <source>
        <dbReference type="ARBA" id="ARBA00022519"/>
    </source>
</evidence>
<keyword evidence="4 7" id="KW-0808">Transferase</keyword>
<dbReference type="CDD" id="cd07984">
    <property type="entry name" value="LPLAT_LABLAT-like"/>
    <property type="match status" value="1"/>
</dbReference>
<dbReference type="Pfam" id="PF03279">
    <property type="entry name" value="Lip_A_acyltrans"/>
    <property type="match status" value="1"/>
</dbReference>
<proteinExistence type="predicted"/>
<evidence type="ECO:0000256" key="5">
    <source>
        <dbReference type="ARBA" id="ARBA00023136"/>
    </source>
</evidence>
<dbReference type="STRING" id="659014.SAMN04487996_105187"/>
<dbReference type="GO" id="GO:0009247">
    <property type="term" value="P:glycolipid biosynthetic process"/>
    <property type="evidence" value="ECO:0007669"/>
    <property type="project" value="UniProtKB-ARBA"/>
</dbReference>
<evidence type="ECO:0000256" key="4">
    <source>
        <dbReference type="ARBA" id="ARBA00022679"/>
    </source>
</evidence>
<keyword evidence="3" id="KW-0997">Cell inner membrane</keyword>
<evidence type="ECO:0000256" key="6">
    <source>
        <dbReference type="ARBA" id="ARBA00023315"/>
    </source>
</evidence>
<evidence type="ECO:0000313" key="7">
    <source>
        <dbReference type="EMBL" id="SDE49076.1"/>
    </source>
</evidence>
<reference evidence="8" key="1">
    <citation type="submission" date="2016-10" db="EMBL/GenBank/DDBJ databases">
        <authorList>
            <person name="Varghese N."/>
            <person name="Submissions S."/>
        </authorList>
    </citation>
    <scope>NUCLEOTIDE SEQUENCE [LARGE SCALE GENOMIC DNA]</scope>
    <source>
        <strain evidence="8">DSM 25329</strain>
    </source>
</reference>
<keyword evidence="5" id="KW-0472">Membrane</keyword>
<dbReference type="GO" id="GO:0016746">
    <property type="term" value="F:acyltransferase activity"/>
    <property type="evidence" value="ECO:0007669"/>
    <property type="project" value="UniProtKB-KW"/>
</dbReference>
<dbReference type="RefSeq" id="WP_090148722.1">
    <property type="nucleotide sequence ID" value="NZ_FNAN01000005.1"/>
</dbReference>
<keyword evidence="8" id="KW-1185">Reference proteome</keyword>
<keyword evidence="2" id="KW-1003">Cell membrane</keyword>
<organism evidence="7 8">
    <name type="scientific">Dyadobacter soli</name>
    <dbReference type="NCBI Taxonomy" id="659014"/>
    <lineage>
        <taxon>Bacteria</taxon>
        <taxon>Pseudomonadati</taxon>
        <taxon>Bacteroidota</taxon>
        <taxon>Cytophagia</taxon>
        <taxon>Cytophagales</taxon>
        <taxon>Spirosomataceae</taxon>
        <taxon>Dyadobacter</taxon>
    </lineage>
</organism>
<dbReference type="InterPro" id="IPR004960">
    <property type="entry name" value="LipA_acyltrans"/>
</dbReference>
<keyword evidence="6" id="KW-0012">Acyltransferase</keyword>
<dbReference type="PANTHER" id="PTHR30606">
    <property type="entry name" value="LIPID A BIOSYNTHESIS LAUROYL ACYLTRANSFERASE"/>
    <property type="match status" value="1"/>
</dbReference>
<evidence type="ECO:0000313" key="8">
    <source>
        <dbReference type="Proteomes" id="UP000198748"/>
    </source>
</evidence>
<dbReference type="AlphaFoldDB" id="A0A1G7DDM5"/>
<evidence type="ECO:0000256" key="1">
    <source>
        <dbReference type="ARBA" id="ARBA00004533"/>
    </source>
</evidence>